<dbReference type="PANTHER" id="PTHR47990">
    <property type="entry name" value="2-OXOGLUTARATE (2OG) AND FE(II)-DEPENDENT OXYGENASE SUPERFAMILY PROTEIN-RELATED"/>
    <property type="match status" value="1"/>
</dbReference>
<keyword evidence="6" id="KW-0560">Oxidoreductase</keyword>
<evidence type="ECO:0000256" key="4">
    <source>
        <dbReference type="ARBA" id="ARBA00074102"/>
    </source>
</evidence>
<reference evidence="8 9" key="1">
    <citation type="submission" date="2014-04" db="EMBL/GenBank/DDBJ databases">
        <authorList>
            <consortium name="International Citrus Genome Consortium"/>
            <person name="Gmitter F."/>
            <person name="Chen C."/>
            <person name="Farmerie W."/>
            <person name="Harkins T."/>
            <person name="Desany B."/>
            <person name="Mohiuddin M."/>
            <person name="Kodira C."/>
            <person name="Borodovsky M."/>
            <person name="Lomsadze A."/>
            <person name="Burns P."/>
            <person name="Jenkins J."/>
            <person name="Prochnik S."/>
            <person name="Shu S."/>
            <person name="Chapman J."/>
            <person name="Pitluck S."/>
            <person name="Schmutz J."/>
            <person name="Rokhsar D."/>
        </authorList>
    </citation>
    <scope>NUCLEOTIDE SEQUENCE</scope>
</reference>
<dbReference type="InterPro" id="IPR027443">
    <property type="entry name" value="IPNS-like_sf"/>
</dbReference>
<dbReference type="AlphaFoldDB" id="A0A067GIQ3"/>
<evidence type="ECO:0000256" key="5">
    <source>
        <dbReference type="ARBA" id="ARBA00076740"/>
    </source>
</evidence>
<dbReference type="Proteomes" id="UP000027120">
    <property type="component" value="Unassembled WGS sequence"/>
</dbReference>
<dbReference type="PaxDb" id="2711-XP_006476205.1"/>
<organism evidence="8 9">
    <name type="scientific">Citrus sinensis</name>
    <name type="common">Sweet orange</name>
    <name type="synonym">Citrus aurantium var. sinensis</name>
    <dbReference type="NCBI Taxonomy" id="2711"/>
    <lineage>
        <taxon>Eukaryota</taxon>
        <taxon>Viridiplantae</taxon>
        <taxon>Streptophyta</taxon>
        <taxon>Embryophyta</taxon>
        <taxon>Tracheophyta</taxon>
        <taxon>Spermatophyta</taxon>
        <taxon>Magnoliopsida</taxon>
        <taxon>eudicotyledons</taxon>
        <taxon>Gunneridae</taxon>
        <taxon>Pentapetalae</taxon>
        <taxon>rosids</taxon>
        <taxon>malvids</taxon>
        <taxon>Sapindales</taxon>
        <taxon>Rutaceae</taxon>
        <taxon>Aurantioideae</taxon>
        <taxon>Citrus</taxon>
    </lineage>
</organism>
<proteinExistence type="inferred from homology"/>
<evidence type="ECO:0000259" key="7">
    <source>
        <dbReference type="PROSITE" id="PS51471"/>
    </source>
</evidence>
<sequence length="316" mass="35618">MGTDEVQDEIPFLDFSGEVLDDFTDERWREMCGQVRDALETHGFFVMYHDKIPKSLREDMFKAMNALFDLPEETKSKYASSKPYRSYMGESPAVPLHQSFGIDNEPGIDVDTTAQAFTNLMWPQGNPSFCETLKSVTSKMLELNYTILKMVFESFGTGKLYVPHIQGSITLFRLMKYKVPPNNESAVGLIPHTDKNVLSILCENNVQGLEILNKDGVYVPVGVPDNASVVIVGDTLKAWSNGRLKAPKHRVMMSGNKERYSFGSFSMPKEGVATEVPNELVDDDHPLVYRPFKFSEFMAYFVNNISDDALEIYAGI</sequence>
<evidence type="ECO:0000256" key="1">
    <source>
        <dbReference type="ARBA" id="ARBA00022723"/>
    </source>
</evidence>
<evidence type="ECO:0000256" key="2">
    <source>
        <dbReference type="ARBA" id="ARBA00023004"/>
    </source>
</evidence>
<dbReference type="InterPro" id="IPR044861">
    <property type="entry name" value="IPNS-like_FE2OG_OXY"/>
</dbReference>
<keyword evidence="2 6" id="KW-0408">Iron</keyword>
<keyword evidence="1 6" id="KW-0479">Metal-binding</keyword>
<dbReference type="InterPro" id="IPR050231">
    <property type="entry name" value="Iron_ascorbate_oxido_reductase"/>
</dbReference>
<evidence type="ECO:0000256" key="3">
    <source>
        <dbReference type="ARBA" id="ARBA00054658"/>
    </source>
</evidence>
<gene>
    <name evidence="8" type="ORF">CISIN_1g040085mg</name>
</gene>
<dbReference type="Gene3D" id="2.60.120.330">
    <property type="entry name" value="B-lactam Antibiotic, Isopenicillin N Synthase, Chain"/>
    <property type="match status" value="1"/>
</dbReference>
<dbReference type="GO" id="GO:0016706">
    <property type="term" value="F:2-oxoglutarate-dependent dioxygenase activity"/>
    <property type="evidence" value="ECO:0000318"/>
    <property type="project" value="GO_Central"/>
</dbReference>
<dbReference type="Pfam" id="PF14226">
    <property type="entry name" value="DIOX_N"/>
    <property type="match status" value="1"/>
</dbReference>
<dbReference type="PROSITE" id="PS51471">
    <property type="entry name" value="FE2OG_OXY"/>
    <property type="match status" value="1"/>
</dbReference>
<dbReference type="OrthoDB" id="288590at2759"/>
<keyword evidence="9" id="KW-1185">Reference proteome</keyword>
<dbReference type="eggNOG" id="KOG0143">
    <property type="taxonomic scope" value="Eukaryota"/>
</dbReference>
<dbReference type="SMR" id="A0A067GIQ3"/>
<dbReference type="GO" id="GO:0046872">
    <property type="term" value="F:metal ion binding"/>
    <property type="evidence" value="ECO:0007669"/>
    <property type="project" value="UniProtKB-KW"/>
</dbReference>
<dbReference type="EMBL" id="KK784877">
    <property type="protein sequence ID" value="KDO79603.1"/>
    <property type="molecule type" value="Genomic_DNA"/>
</dbReference>
<dbReference type="InterPro" id="IPR005123">
    <property type="entry name" value="Oxoglu/Fe-dep_dioxygenase_dom"/>
</dbReference>
<comment type="similarity">
    <text evidence="6">Belongs to the iron/ascorbate-dependent oxidoreductase family.</text>
</comment>
<accession>A0A067GIQ3</accession>
<evidence type="ECO:0000313" key="9">
    <source>
        <dbReference type="Proteomes" id="UP000027120"/>
    </source>
</evidence>
<dbReference type="STRING" id="2711.A0A067GIQ3"/>
<dbReference type="InterPro" id="IPR026992">
    <property type="entry name" value="DIOX_N"/>
</dbReference>
<dbReference type="SUPFAM" id="SSF51197">
    <property type="entry name" value="Clavaminate synthase-like"/>
    <property type="match status" value="1"/>
</dbReference>
<comment type="function">
    <text evidence="3">2-oxoglutarate-dependent dioxygenase essential for auxin catabolism and maintenance of auxin homeostasis in reproductive organs. Catalyzes the irreversible oxidation of indole-3-acetic acid (IAA) to the biologically inactive 2-oxoindole-3-acetic acid (OxIAA).</text>
</comment>
<dbReference type="KEGG" id="cit:102608615"/>
<evidence type="ECO:0000256" key="6">
    <source>
        <dbReference type="RuleBase" id="RU003682"/>
    </source>
</evidence>
<dbReference type="FunFam" id="2.60.120.330:FF:000017">
    <property type="entry name" value="2-oxoglutarate-dependent dioxygenase DAO"/>
    <property type="match status" value="1"/>
</dbReference>
<dbReference type="Pfam" id="PF03171">
    <property type="entry name" value="2OG-FeII_Oxy"/>
    <property type="match status" value="1"/>
</dbReference>
<feature type="domain" description="Fe2OG dioxygenase" evidence="7">
    <location>
        <begin position="170"/>
        <end position="268"/>
    </location>
</feature>
<evidence type="ECO:0000313" key="8">
    <source>
        <dbReference type="EMBL" id="KDO79603.1"/>
    </source>
</evidence>
<protein>
    <recommendedName>
        <fullName evidence="4">2-oxoglutarate-dependent dioxygenase DAO</fullName>
    </recommendedName>
    <alternativeName>
        <fullName evidence="5">Protein DIOXYGENASE FOR AUXIN OXIDATION</fullName>
    </alternativeName>
</protein>
<name>A0A067GIQ3_CITSI</name>